<evidence type="ECO:0000313" key="3">
    <source>
        <dbReference type="Proteomes" id="UP001589589"/>
    </source>
</evidence>
<dbReference type="RefSeq" id="WP_290260961.1">
    <property type="nucleotide sequence ID" value="NZ_JAUFQQ010000003.1"/>
</dbReference>
<gene>
    <name evidence="2" type="ORF">ACFFUQ_14340</name>
</gene>
<feature type="domain" description="Glycosyltransferase 2-like" evidence="1">
    <location>
        <begin position="7"/>
        <end position="137"/>
    </location>
</feature>
<protein>
    <submittedName>
        <fullName evidence="2">Glycosyltransferase family 2 protein</fullName>
    </submittedName>
</protein>
<dbReference type="SUPFAM" id="SSF53448">
    <property type="entry name" value="Nucleotide-diphospho-sugar transferases"/>
    <property type="match status" value="1"/>
</dbReference>
<proteinExistence type="predicted"/>
<reference evidence="2 3" key="1">
    <citation type="submission" date="2024-09" db="EMBL/GenBank/DDBJ databases">
        <authorList>
            <person name="Sun Q."/>
            <person name="Mori K."/>
        </authorList>
    </citation>
    <scope>NUCLEOTIDE SEQUENCE [LARGE SCALE GENOMIC DNA]</scope>
    <source>
        <strain evidence="2 3">CECT 7908</strain>
    </source>
</reference>
<dbReference type="Proteomes" id="UP001589589">
    <property type="component" value="Unassembled WGS sequence"/>
</dbReference>
<dbReference type="Pfam" id="PF00535">
    <property type="entry name" value="Glycos_transf_2"/>
    <property type="match status" value="1"/>
</dbReference>
<evidence type="ECO:0000259" key="1">
    <source>
        <dbReference type="Pfam" id="PF00535"/>
    </source>
</evidence>
<dbReference type="EMBL" id="JBHMEX010000043">
    <property type="protein sequence ID" value="MFB9065201.1"/>
    <property type="molecule type" value="Genomic_DNA"/>
</dbReference>
<dbReference type="Gene3D" id="3.90.550.10">
    <property type="entry name" value="Spore Coat Polysaccharide Biosynthesis Protein SpsA, Chain A"/>
    <property type="match status" value="1"/>
</dbReference>
<dbReference type="InterPro" id="IPR001173">
    <property type="entry name" value="Glyco_trans_2-like"/>
</dbReference>
<name>A0ABV5FNT4_9FLAO</name>
<accession>A0ABV5FNT4</accession>
<keyword evidence="3" id="KW-1185">Reference proteome</keyword>
<dbReference type="InterPro" id="IPR029044">
    <property type="entry name" value="Nucleotide-diphossugar_trans"/>
</dbReference>
<dbReference type="PANTHER" id="PTHR22916:SF3">
    <property type="entry name" value="UDP-GLCNAC:BETAGAL BETA-1,3-N-ACETYLGLUCOSAMINYLTRANSFERASE-LIKE PROTEIN 1"/>
    <property type="match status" value="1"/>
</dbReference>
<organism evidence="2 3">
    <name type="scientific">Flavobacterium branchiarum</name>
    <dbReference type="NCBI Taxonomy" id="1114870"/>
    <lineage>
        <taxon>Bacteria</taxon>
        <taxon>Pseudomonadati</taxon>
        <taxon>Bacteroidota</taxon>
        <taxon>Flavobacteriia</taxon>
        <taxon>Flavobacteriales</taxon>
        <taxon>Flavobacteriaceae</taxon>
        <taxon>Flavobacterium</taxon>
    </lineage>
</organism>
<comment type="caution">
    <text evidence="2">The sequence shown here is derived from an EMBL/GenBank/DDBJ whole genome shotgun (WGS) entry which is preliminary data.</text>
</comment>
<sequence length="251" mass="29136">MQSHKVSIITPLYNSESFIAETIQSVIAQTYNNWEMLIVDDCSTDNSKSIIEDFSKHDDRIKYFKTNSPSGSPTIPRNIGIEMASGRFIAFLDSDDLWNSDKLQLQIPLFNDEKVGIVFSDYEKINEEGQSDKRFIIAPNEVSYKDLLKGNVIACLTVIFDSEKLSKLYFTKQGHEDYVFWLSILKKGYIAKNVGHVLAKYRVRKSSVSSNKFKVIKWYYEIYRKNEKLSIPQTLYYLMIALSKSFFKYVK</sequence>
<evidence type="ECO:0000313" key="2">
    <source>
        <dbReference type="EMBL" id="MFB9065201.1"/>
    </source>
</evidence>
<dbReference type="PANTHER" id="PTHR22916">
    <property type="entry name" value="GLYCOSYLTRANSFERASE"/>
    <property type="match status" value="1"/>
</dbReference>